<gene>
    <name evidence="1" type="ORF">GCM10007383_22400</name>
</gene>
<reference evidence="1" key="2">
    <citation type="submission" date="2020-09" db="EMBL/GenBank/DDBJ databases">
        <authorList>
            <person name="Sun Q."/>
            <person name="Kim S."/>
        </authorList>
    </citation>
    <scope>NUCLEOTIDE SEQUENCE</scope>
    <source>
        <strain evidence="1">KCTC 12113</strain>
    </source>
</reference>
<sequence length="76" mass="8242">MQGEYSRNRDVVASGMVEVLERLEIIDILVNLLPSDGTSAGASVIRGALAVSPGLVGQGYIPTFQIFHKIVKGWYH</sequence>
<dbReference type="AlphaFoldDB" id="A0A918IX65"/>
<name>A0A918IX65_9FLAO</name>
<dbReference type="Proteomes" id="UP000634668">
    <property type="component" value="Unassembled WGS sequence"/>
</dbReference>
<keyword evidence="2" id="KW-1185">Reference proteome</keyword>
<dbReference type="RefSeq" id="WP_026813824.1">
    <property type="nucleotide sequence ID" value="NZ_BMWP01000014.1"/>
</dbReference>
<evidence type="ECO:0000313" key="1">
    <source>
        <dbReference type="EMBL" id="GGW37062.1"/>
    </source>
</evidence>
<proteinExistence type="predicted"/>
<reference evidence="1" key="1">
    <citation type="journal article" date="2014" name="Int. J. Syst. Evol. Microbiol.">
        <title>Complete genome sequence of Corynebacterium casei LMG S-19264T (=DSM 44701T), isolated from a smear-ripened cheese.</title>
        <authorList>
            <consortium name="US DOE Joint Genome Institute (JGI-PGF)"/>
            <person name="Walter F."/>
            <person name="Albersmeier A."/>
            <person name="Kalinowski J."/>
            <person name="Ruckert C."/>
        </authorList>
    </citation>
    <scope>NUCLEOTIDE SEQUENCE</scope>
    <source>
        <strain evidence="1">KCTC 12113</strain>
    </source>
</reference>
<evidence type="ECO:0000313" key="2">
    <source>
        <dbReference type="Proteomes" id="UP000634668"/>
    </source>
</evidence>
<organism evidence="1 2">
    <name type="scientific">Arenibacter certesii</name>
    <dbReference type="NCBI Taxonomy" id="228955"/>
    <lineage>
        <taxon>Bacteria</taxon>
        <taxon>Pseudomonadati</taxon>
        <taxon>Bacteroidota</taxon>
        <taxon>Flavobacteriia</taxon>
        <taxon>Flavobacteriales</taxon>
        <taxon>Flavobacteriaceae</taxon>
        <taxon>Arenibacter</taxon>
    </lineage>
</organism>
<dbReference type="EMBL" id="BMWP01000014">
    <property type="protein sequence ID" value="GGW37062.1"/>
    <property type="molecule type" value="Genomic_DNA"/>
</dbReference>
<comment type="caution">
    <text evidence="1">The sequence shown here is derived from an EMBL/GenBank/DDBJ whole genome shotgun (WGS) entry which is preliminary data.</text>
</comment>
<protein>
    <submittedName>
        <fullName evidence="1">Uncharacterized protein</fullName>
    </submittedName>
</protein>
<accession>A0A918IX65</accession>